<evidence type="ECO:0000313" key="3">
    <source>
        <dbReference type="Proteomes" id="UP000831467"/>
    </source>
</evidence>
<sequence>MSGAAAPTARAHGPSRVLGVATTAALLLASWGPALIGALLCLHSSGGIEAVGTLSAALAFGGAAALLPVRGGHGGRGGPLLPLTLATTGVGGGAATLAAGLRAAGVDRGLWLDLLGVAWMPGGLTVAGVLGAAVLLHARTLLAAGASLSTALAVSSAVELDRGTPLPFTAALWIVWLALALWSGATILWVARRRSSPDREAAVWLAIAHFALLLCGVGGFTVTTDGGGSLLGTAFAAAVLPACVLFAAASFVLTAIARAPDAVEPARARFAVGVLLVSALLAAYGAVAATIAQLAPLPPTSAGMVAVVLIAVGAEPVRRGVQRAVDQLLYGRSAEPRALLRTVSTEAGGGSGRASLEVLAEALRRSLRLGGVAIASSGPEHSRGQAGTLDPATREVVALLAAGGACGTVEVSGTAGRRVEPRSLAALRRIGGVLSVAVLLADADEGLRVARDGARRIAASERRFARGEIEAGLEPVLVRVRGALRALPHSPRPDLVLREASAALQAATTEVRDLARTLLPGALDAGDLTGALTELAARFPEPVLHAEVRRAPEHPEHLYHLVAEAMLRARREGGVERIEVTVGPADRAVLRVVGAAVRVDPIVRALHARVAERVPGEEPTGRRAVTVTAVPA</sequence>
<reference evidence="2 3" key="1">
    <citation type="submission" date="2021-06" db="EMBL/GenBank/DDBJ databases">
        <title>Genome-based taxonomic framework of Microbacterium strains isolated from marine environment, the description of four new species and reclassification of four preexisting species.</title>
        <authorList>
            <person name="Lee S.D."/>
            <person name="Kim S.-M."/>
            <person name="Byeon Y.-S."/>
            <person name="Yang H.L."/>
            <person name="Kim I.S."/>
        </authorList>
    </citation>
    <scope>NUCLEOTIDE SEQUENCE [LARGE SCALE GENOMIC DNA]</scope>
    <source>
        <strain evidence="2 3">SSW1-51</strain>
    </source>
</reference>
<evidence type="ECO:0000313" key="2">
    <source>
        <dbReference type="EMBL" id="UPL10883.1"/>
    </source>
</evidence>
<feature type="transmembrane region" description="Helical" evidence="1">
    <location>
        <begin position="268"/>
        <end position="291"/>
    </location>
</feature>
<proteinExistence type="predicted"/>
<name>A0ABY4IH83_9MICO</name>
<keyword evidence="1" id="KW-1133">Transmembrane helix</keyword>
<accession>A0ABY4IH83</accession>
<keyword evidence="1" id="KW-0472">Membrane</keyword>
<dbReference type="Proteomes" id="UP000831467">
    <property type="component" value="Chromosome"/>
</dbReference>
<feature type="transmembrane region" description="Helical" evidence="1">
    <location>
        <begin position="48"/>
        <end position="68"/>
    </location>
</feature>
<dbReference type="EMBL" id="CP078076">
    <property type="protein sequence ID" value="UPL10883.1"/>
    <property type="molecule type" value="Genomic_DNA"/>
</dbReference>
<keyword evidence="3" id="KW-1185">Reference proteome</keyword>
<dbReference type="RefSeq" id="WP_247982677.1">
    <property type="nucleotide sequence ID" value="NZ_CP078076.1"/>
</dbReference>
<organism evidence="2 3">
    <name type="scientific">Microbacterium sufflavum</name>
    <dbReference type="NCBI Taxonomy" id="2851649"/>
    <lineage>
        <taxon>Bacteria</taxon>
        <taxon>Bacillati</taxon>
        <taxon>Actinomycetota</taxon>
        <taxon>Actinomycetes</taxon>
        <taxon>Micrococcales</taxon>
        <taxon>Microbacteriaceae</taxon>
        <taxon>Microbacterium</taxon>
    </lineage>
</organism>
<gene>
    <name evidence="2" type="ORF">KV394_07090</name>
</gene>
<feature type="transmembrane region" description="Helical" evidence="1">
    <location>
        <begin position="80"/>
        <end position="104"/>
    </location>
</feature>
<feature type="transmembrane region" description="Helical" evidence="1">
    <location>
        <begin position="234"/>
        <end position="256"/>
    </location>
</feature>
<protein>
    <submittedName>
        <fullName evidence="2">Uncharacterized protein</fullName>
    </submittedName>
</protein>
<feature type="transmembrane region" description="Helical" evidence="1">
    <location>
        <begin position="170"/>
        <end position="190"/>
    </location>
</feature>
<evidence type="ECO:0000256" key="1">
    <source>
        <dbReference type="SAM" id="Phobius"/>
    </source>
</evidence>
<keyword evidence="1" id="KW-0812">Transmembrane</keyword>
<feature type="transmembrane region" description="Helical" evidence="1">
    <location>
        <begin position="202"/>
        <end position="222"/>
    </location>
</feature>
<feature type="transmembrane region" description="Helical" evidence="1">
    <location>
        <begin position="116"/>
        <end position="136"/>
    </location>
</feature>